<keyword evidence="3" id="KW-1185">Reference proteome</keyword>
<feature type="transmembrane region" description="Helical" evidence="1">
    <location>
        <begin position="72"/>
        <end position="91"/>
    </location>
</feature>
<protein>
    <submittedName>
        <fullName evidence="2">Uncharacterized protein</fullName>
    </submittedName>
</protein>
<reference evidence="3" key="1">
    <citation type="submission" date="2016-10" db="EMBL/GenBank/DDBJ databases">
        <authorList>
            <person name="Varghese N."/>
            <person name="Submissions S."/>
        </authorList>
    </citation>
    <scope>NUCLEOTIDE SEQUENCE [LARGE SCALE GENOMIC DNA]</scope>
    <source>
        <strain evidence="3">CGMCC 4.3516</strain>
    </source>
</reference>
<evidence type="ECO:0000313" key="3">
    <source>
        <dbReference type="Proteomes" id="UP000198949"/>
    </source>
</evidence>
<feature type="transmembrane region" description="Helical" evidence="1">
    <location>
        <begin position="12"/>
        <end position="34"/>
    </location>
</feature>
<evidence type="ECO:0000256" key="1">
    <source>
        <dbReference type="SAM" id="Phobius"/>
    </source>
</evidence>
<name>A0A1G7DJE2_9ACTN</name>
<keyword evidence="1" id="KW-0472">Membrane</keyword>
<evidence type="ECO:0000313" key="2">
    <source>
        <dbReference type="EMBL" id="SDE51196.1"/>
    </source>
</evidence>
<dbReference type="STRING" id="58114.SAMN05216270_12544"/>
<feature type="transmembrane region" description="Helical" evidence="1">
    <location>
        <begin position="111"/>
        <end position="134"/>
    </location>
</feature>
<keyword evidence="1" id="KW-0812">Transmembrane</keyword>
<sequence length="150" mass="16131">MEKPETIKHAALLWVVAILAGVIETVLAVSAVAKESGIDGDVWMNVGMRSAIYIGAFVLVAFFASGRRWARWSLALLLSVIGLVSLVIEPIRFLAEGESFIAAFGGDSEFAIAFFVTRMTHIAAVLLATVLMFAPSANRYFGKRAEPIAA</sequence>
<dbReference type="AlphaFoldDB" id="A0A1G7DJE2"/>
<accession>A0A1G7DJE2</accession>
<dbReference type="Proteomes" id="UP000198949">
    <property type="component" value="Unassembled WGS sequence"/>
</dbReference>
<gene>
    <name evidence="2" type="ORF">SAMN05216270_12544</name>
</gene>
<organism evidence="2 3">
    <name type="scientific">Glycomyces harbinensis</name>
    <dbReference type="NCBI Taxonomy" id="58114"/>
    <lineage>
        <taxon>Bacteria</taxon>
        <taxon>Bacillati</taxon>
        <taxon>Actinomycetota</taxon>
        <taxon>Actinomycetes</taxon>
        <taxon>Glycomycetales</taxon>
        <taxon>Glycomycetaceae</taxon>
        <taxon>Glycomyces</taxon>
    </lineage>
</organism>
<dbReference type="EMBL" id="FNAD01000025">
    <property type="protein sequence ID" value="SDE51196.1"/>
    <property type="molecule type" value="Genomic_DNA"/>
</dbReference>
<feature type="transmembrane region" description="Helical" evidence="1">
    <location>
        <begin position="46"/>
        <end position="65"/>
    </location>
</feature>
<dbReference type="OrthoDB" id="4476959at2"/>
<proteinExistence type="predicted"/>
<keyword evidence="1" id="KW-1133">Transmembrane helix</keyword>
<dbReference type="RefSeq" id="WP_091040552.1">
    <property type="nucleotide sequence ID" value="NZ_FNAD01000025.1"/>
</dbReference>